<keyword evidence="2 3" id="KW-0802">TPR repeat</keyword>
<protein>
    <submittedName>
        <fullName evidence="4">Tetratricopeptide TPR_1 repeat-containing protein</fullName>
    </submittedName>
</protein>
<dbReference type="SUPFAM" id="SSF48452">
    <property type="entry name" value="TPR-like"/>
    <property type="match status" value="1"/>
</dbReference>
<dbReference type="PANTHER" id="PTHR44943:SF8">
    <property type="entry name" value="TPR REPEAT-CONTAINING PROTEIN MJ0263"/>
    <property type="match status" value="1"/>
</dbReference>
<keyword evidence="1" id="KW-0677">Repeat</keyword>
<dbReference type="InterPro" id="IPR011990">
    <property type="entry name" value="TPR-like_helical_dom_sf"/>
</dbReference>
<accession>F2JJ00</accession>
<dbReference type="Pfam" id="PF14559">
    <property type="entry name" value="TPR_19"/>
    <property type="match status" value="1"/>
</dbReference>
<dbReference type="EMBL" id="CP002582">
    <property type="protein sequence ID" value="ADZ83159.1"/>
    <property type="molecule type" value="Genomic_DNA"/>
</dbReference>
<keyword evidence="5" id="KW-1185">Reference proteome</keyword>
<dbReference type="HOGENOM" id="CLU_926510_0_0_9"/>
<organism evidence="4 5">
    <name type="scientific">Cellulosilyticum lentocellum (strain ATCC 49066 / DSM 5427 / NCIMB 11756 / RHM5)</name>
    <name type="common">Clostridium lentocellum</name>
    <dbReference type="NCBI Taxonomy" id="642492"/>
    <lineage>
        <taxon>Bacteria</taxon>
        <taxon>Bacillati</taxon>
        <taxon>Bacillota</taxon>
        <taxon>Clostridia</taxon>
        <taxon>Lachnospirales</taxon>
        <taxon>Cellulosilyticaceae</taxon>
        <taxon>Cellulosilyticum</taxon>
    </lineage>
</organism>
<evidence type="ECO:0000313" key="5">
    <source>
        <dbReference type="Proteomes" id="UP000008467"/>
    </source>
</evidence>
<dbReference type="InterPro" id="IPR019734">
    <property type="entry name" value="TPR_rpt"/>
</dbReference>
<dbReference type="AlphaFoldDB" id="F2JJ00"/>
<dbReference type="PANTHER" id="PTHR44943">
    <property type="entry name" value="CELLULOSE SYNTHASE OPERON PROTEIN C"/>
    <property type="match status" value="1"/>
</dbReference>
<dbReference type="RefSeq" id="WP_013656457.1">
    <property type="nucleotide sequence ID" value="NC_015275.1"/>
</dbReference>
<name>F2JJ00_CELLD</name>
<dbReference type="InterPro" id="IPR051685">
    <property type="entry name" value="Ycf3/AcsC/BcsC/TPR_MFPF"/>
</dbReference>
<feature type="repeat" description="TPR" evidence="3">
    <location>
        <begin position="198"/>
        <end position="231"/>
    </location>
</feature>
<proteinExistence type="predicted"/>
<reference evidence="4 5" key="1">
    <citation type="journal article" date="2011" name="J. Bacteriol.">
        <title>Complete genome sequence of the cellulose-degrading bacterium Cellulosilyticum lentocellum.</title>
        <authorList>
            <consortium name="US DOE Joint Genome Institute"/>
            <person name="Miller D.A."/>
            <person name="Suen G."/>
            <person name="Bruce D."/>
            <person name="Copeland A."/>
            <person name="Cheng J.F."/>
            <person name="Detter C."/>
            <person name="Goodwin L.A."/>
            <person name="Han C.S."/>
            <person name="Hauser L.J."/>
            <person name="Land M.L."/>
            <person name="Lapidus A."/>
            <person name="Lucas S."/>
            <person name="Meincke L."/>
            <person name="Pitluck S."/>
            <person name="Tapia R."/>
            <person name="Teshima H."/>
            <person name="Woyke T."/>
            <person name="Fox B.G."/>
            <person name="Angert E.R."/>
            <person name="Currie C.R."/>
        </authorList>
    </citation>
    <scope>NUCLEOTIDE SEQUENCE [LARGE SCALE GENOMIC DNA]</scope>
    <source>
        <strain evidence="5">ATCC 49066 / DSM 5427 / NCIMB 11756 / RHM5</strain>
    </source>
</reference>
<evidence type="ECO:0000256" key="2">
    <source>
        <dbReference type="ARBA" id="ARBA00022803"/>
    </source>
</evidence>
<gene>
    <name evidence="4" type="ordered locus">Clole_1433</name>
</gene>
<evidence type="ECO:0000256" key="3">
    <source>
        <dbReference type="PROSITE-ProRule" id="PRU00339"/>
    </source>
</evidence>
<sequence length="300" mass="35286">METLNAQQALHLSPQNYLKNALSLLRQEQLQDALQSIDAAVIFSGNSPFYIYQKIRILFNLGALQSCSQLIVSQLEYLYKYGSLYILCRSIDYYQKINACNLEELENLLKNVHVPYCLASIYKELMLQKQKPFLAKARKAMVQDHYPLCIAYSDLYLKLNPVTKDLVYMKAYSYHMLGQLQQALPYYREYLKLNLKDPKAYIELGAILLEMGQVSEALEYFEKASYMEPTNKEYLSYIAECHIASKKYDSAIATYQTIEKYYSTDIQNYFNLSYVYRKINKKHLSKRYLKKVRQQLKTKY</sequence>
<dbReference type="PROSITE" id="PS50293">
    <property type="entry name" value="TPR_REGION"/>
    <property type="match status" value="1"/>
</dbReference>
<dbReference type="Gene3D" id="1.25.40.10">
    <property type="entry name" value="Tetratricopeptide repeat domain"/>
    <property type="match status" value="2"/>
</dbReference>
<dbReference type="PROSITE" id="PS50005">
    <property type="entry name" value="TPR"/>
    <property type="match status" value="1"/>
</dbReference>
<dbReference type="Pfam" id="PF13181">
    <property type="entry name" value="TPR_8"/>
    <property type="match status" value="1"/>
</dbReference>
<evidence type="ECO:0000256" key="1">
    <source>
        <dbReference type="ARBA" id="ARBA00022737"/>
    </source>
</evidence>
<dbReference type="SMART" id="SM00028">
    <property type="entry name" value="TPR"/>
    <property type="match status" value="4"/>
</dbReference>
<dbReference type="STRING" id="642492.Clole_1433"/>
<dbReference type="Proteomes" id="UP000008467">
    <property type="component" value="Chromosome"/>
</dbReference>
<evidence type="ECO:0000313" key="4">
    <source>
        <dbReference type="EMBL" id="ADZ83159.1"/>
    </source>
</evidence>
<dbReference type="KEGG" id="cle:Clole_1433"/>